<dbReference type="RefSeq" id="WP_206087417.1">
    <property type="nucleotide sequence ID" value="NZ_CP065053.1"/>
</dbReference>
<dbReference type="InterPro" id="IPR018060">
    <property type="entry name" value="HTH_AraC"/>
</dbReference>
<dbReference type="SUPFAM" id="SSF46689">
    <property type="entry name" value="Homeodomain-like"/>
    <property type="match status" value="1"/>
</dbReference>
<proteinExistence type="predicted"/>
<evidence type="ECO:0000259" key="5">
    <source>
        <dbReference type="PROSITE" id="PS01124"/>
    </source>
</evidence>
<keyword evidence="7" id="KW-1185">Reference proteome</keyword>
<feature type="compositionally biased region" description="Low complexity" evidence="4">
    <location>
        <begin position="7"/>
        <end position="17"/>
    </location>
</feature>
<evidence type="ECO:0000256" key="3">
    <source>
        <dbReference type="ARBA" id="ARBA00023163"/>
    </source>
</evidence>
<evidence type="ECO:0000256" key="2">
    <source>
        <dbReference type="ARBA" id="ARBA00023125"/>
    </source>
</evidence>
<feature type="domain" description="HTH araC/xylS-type" evidence="5">
    <location>
        <begin position="173"/>
        <end position="273"/>
    </location>
</feature>
<dbReference type="InterPro" id="IPR018062">
    <property type="entry name" value="HTH_AraC-typ_CS"/>
</dbReference>
<dbReference type="PANTHER" id="PTHR11019">
    <property type="entry name" value="HTH-TYPE TRANSCRIPTIONAL REGULATOR NIMR"/>
    <property type="match status" value="1"/>
</dbReference>
<dbReference type="EMBL" id="CP065053">
    <property type="protein sequence ID" value="QPI47741.1"/>
    <property type="molecule type" value="Genomic_DNA"/>
</dbReference>
<dbReference type="PROSITE" id="PS00041">
    <property type="entry name" value="HTH_ARAC_FAMILY_1"/>
    <property type="match status" value="1"/>
</dbReference>
<dbReference type="PANTHER" id="PTHR11019:SF159">
    <property type="entry name" value="TRANSCRIPTIONAL REGULATOR-RELATED"/>
    <property type="match status" value="1"/>
</dbReference>
<dbReference type="Pfam" id="PF12833">
    <property type="entry name" value="HTH_18"/>
    <property type="match status" value="1"/>
</dbReference>
<dbReference type="PRINTS" id="PR00032">
    <property type="entry name" value="HTHARAC"/>
</dbReference>
<reference evidence="6 7" key="1">
    <citation type="submission" date="2020-11" db="EMBL/GenBank/DDBJ databases">
        <authorList>
            <person name="Sun Q."/>
        </authorList>
    </citation>
    <scope>NUCLEOTIDE SEQUENCE [LARGE SCALE GENOMIC DNA]</scope>
    <source>
        <strain evidence="6 7">P8398</strain>
    </source>
</reference>
<evidence type="ECO:0000313" key="6">
    <source>
        <dbReference type="EMBL" id="QPI47741.1"/>
    </source>
</evidence>
<dbReference type="SMART" id="SM00342">
    <property type="entry name" value="HTH_ARAC"/>
    <property type="match status" value="1"/>
</dbReference>
<evidence type="ECO:0000313" key="7">
    <source>
        <dbReference type="Proteomes" id="UP000662888"/>
    </source>
</evidence>
<keyword evidence="2" id="KW-0238">DNA-binding</keyword>
<dbReference type="PROSITE" id="PS01124">
    <property type="entry name" value="HTH_ARAC_FAMILY_2"/>
    <property type="match status" value="1"/>
</dbReference>
<dbReference type="InterPro" id="IPR009057">
    <property type="entry name" value="Homeodomain-like_sf"/>
</dbReference>
<evidence type="ECO:0000256" key="4">
    <source>
        <dbReference type="SAM" id="MobiDB-lite"/>
    </source>
</evidence>
<dbReference type="SUPFAM" id="SSF51182">
    <property type="entry name" value="RmlC-like cupins"/>
    <property type="match status" value="1"/>
</dbReference>
<dbReference type="InterPro" id="IPR011051">
    <property type="entry name" value="RmlC_Cupin_sf"/>
</dbReference>
<dbReference type="CDD" id="cd06124">
    <property type="entry name" value="cupin_NimR-like_N"/>
    <property type="match status" value="1"/>
</dbReference>
<keyword evidence="3" id="KW-0804">Transcription</keyword>
<accession>A0AA48W6X3</accession>
<organism evidence="6 7">
    <name type="scientific">Massilia antarctica</name>
    <dbReference type="NCBI Taxonomy" id="2765360"/>
    <lineage>
        <taxon>Bacteria</taxon>
        <taxon>Pseudomonadati</taxon>
        <taxon>Pseudomonadota</taxon>
        <taxon>Betaproteobacteria</taxon>
        <taxon>Burkholderiales</taxon>
        <taxon>Oxalobacteraceae</taxon>
        <taxon>Telluria group</taxon>
        <taxon>Massilia</taxon>
    </lineage>
</organism>
<dbReference type="InterPro" id="IPR020449">
    <property type="entry name" value="Tscrpt_reg_AraC-type_HTH"/>
</dbReference>
<sequence length="277" mass="29663">MSPLIHASASSPDPALDASERSDGPALIALGGDAQPDSQFRLGTVEYDWHAHVRGQLFCVESGLIHVRTAHGSWLLPPHRAGWIPPGVAHQVSVSGAMTGWSLLVTPVASRALPATPCVVAVNTLMLALVRRAVGWSGQQPASPQQERLSAVLLDEIADAPHEALHLPMPSDRRLLRIAAAIVAAPGAERSLEQWAEVGAISARTMSRLFRSETGISFAQWRQQARLSRALELLAQGDAVARVADTLGYASPSNFIAMFRRAFGDSPSHYFAGRRAP</sequence>
<feature type="region of interest" description="Disordered" evidence="4">
    <location>
        <begin position="1"/>
        <end position="22"/>
    </location>
</feature>
<gene>
    <name evidence="6" type="ORF">IV454_19395</name>
</gene>
<keyword evidence="1" id="KW-0805">Transcription regulation</keyword>
<dbReference type="Proteomes" id="UP000662888">
    <property type="component" value="Chromosome"/>
</dbReference>
<protein>
    <submittedName>
        <fullName evidence="6">Helix-turn-helix transcriptional regulator</fullName>
    </submittedName>
</protein>
<dbReference type="Gene3D" id="1.10.10.60">
    <property type="entry name" value="Homeodomain-like"/>
    <property type="match status" value="1"/>
</dbReference>
<name>A0AA48W6X3_9BURK</name>
<evidence type="ECO:0000256" key="1">
    <source>
        <dbReference type="ARBA" id="ARBA00023015"/>
    </source>
</evidence>